<dbReference type="PANTHER" id="PTHR12827:SF3">
    <property type="entry name" value="ANAPHASE-PROMOTING COMPLEX SUBUNIT 1"/>
    <property type="match status" value="1"/>
</dbReference>
<dbReference type="FunFam" id="1.25.10.10:FF:000338">
    <property type="entry name" value="Anaphase-promoting complex subunit 1"/>
    <property type="match status" value="1"/>
</dbReference>
<evidence type="ECO:0000256" key="4">
    <source>
        <dbReference type="ARBA" id="ARBA00022776"/>
    </source>
</evidence>
<evidence type="ECO:0000259" key="8">
    <source>
        <dbReference type="Pfam" id="PF20518"/>
    </source>
</evidence>
<evidence type="ECO:0000256" key="3">
    <source>
        <dbReference type="ARBA" id="ARBA00022737"/>
    </source>
</evidence>
<dbReference type="Pfam" id="PF18122">
    <property type="entry name" value="APC1_C"/>
    <property type="match status" value="1"/>
</dbReference>
<evidence type="ECO:0000313" key="10">
    <source>
        <dbReference type="EMBL" id="KAF9596426.1"/>
    </source>
</evidence>
<comment type="similarity">
    <text evidence="1">Belongs to the APC1 family.</text>
</comment>
<organism evidence="10 11">
    <name type="scientific">Coptis chinensis</name>
    <dbReference type="NCBI Taxonomy" id="261450"/>
    <lineage>
        <taxon>Eukaryota</taxon>
        <taxon>Viridiplantae</taxon>
        <taxon>Streptophyta</taxon>
        <taxon>Embryophyta</taxon>
        <taxon>Tracheophyta</taxon>
        <taxon>Spermatophyta</taxon>
        <taxon>Magnoliopsida</taxon>
        <taxon>Ranunculales</taxon>
        <taxon>Ranunculaceae</taxon>
        <taxon>Coptidoideae</taxon>
        <taxon>Coptis</taxon>
    </lineage>
</organism>
<dbReference type="InterPro" id="IPR049255">
    <property type="entry name" value="Apc1_N"/>
</dbReference>
<protein>
    <recommendedName>
        <fullName evidence="12">Anaphase-promoting complex subunit 1</fullName>
    </recommendedName>
</protein>
<evidence type="ECO:0000259" key="9">
    <source>
        <dbReference type="Pfam" id="PF21282"/>
    </source>
</evidence>
<evidence type="ECO:0000259" key="6">
    <source>
        <dbReference type="Pfam" id="PF12859"/>
    </source>
</evidence>
<keyword evidence="11" id="KW-1185">Reference proteome</keyword>
<feature type="domain" description="Anaphase-promoting complex subunit 1 middle" evidence="8">
    <location>
        <begin position="515"/>
        <end position="803"/>
    </location>
</feature>
<evidence type="ECO:0000256" key="1">
    <source>
        <dbReference type="ARBA" id="ARBA00010547"/>
    </source>
</evidence>
<dbReference type="Pfam" id="PF21282">
    <property type="entry name" value="APC1_3rd"/>
    <property type="match status" value="1"/>
</dbReference>
<dbReference type="InterPro" id="IPR011989">
    <property type="entry name" value="ARM-like"/>
</dbReference>
<dbReference type="InterPro" id="IPR024990">
    <property type="entry name" value="Apc1"/>
</dbReference>
<dbReference type="GO" id="GO:0031145">
    <property type="term" value="P:anaphase-promoting complex-dependent catabolic process"/>
    <property type="evidence" value="ECO:0007669"/>
    <property type="project" value="TreeGrafter"/>
</dbReference>
<keyword evidence="5" id="KW-0131">Cell cycle</keyword>
<evidence type="ECO:0008006" key="12">
    <source>
        <dbReference type="Google" id="ProtNLM"/>
    </source>
</evidence>
<dbReference type="Proteomes" id="UP000631114">
    <property type="component" value="Unassembled WGS sequence"/>
</dbReference>
<evidence type="ECO:0000259" key="7">
    <source>
        <dbReference type="Pfam" id="PF18122"/>
    </source>
</evidence>
<dbReference type="InterPro" id="IPR048971">
    <property type="entry name" value="Apc1_3rd"/>
</dbReference>
<feature type="domain" description="Anaphase-promoting complex subunit 1 beta-sandwich" evidence="9">
    <location>
        <begin position="1494"/>
        <end position="1555"/>
    </location>
</feature>
<feature type="domain" description="Anaphase-promoting complex subunit 1 C-terminal" evidence="7">
    <location>
        <begin position="1632"/>
        <end position="1791"/>
    </location>
</feature>
<evidence type="ECO:0000256" key="2">
    <source>
        <dbReference type="ARBA" id="ARBA00022618"/>
    </source>
</evidence>
<keyword evidence="4" id="KW-0498">Mitosis</keyword>
<feature type="domain" description="Anaphase-promoting complex subunit 1 N-terminal" evidence="6">
    <location>
        <begin position="34"/>
        <end position="265"/>
    </location>
</feature>
<reference evidence="10 11" key="1">
    <citation type="submission" date="2020-10" db="EMBL/GenBank/DDBJ databases">
        <title>The Coptis chinensis genome and diversification of protoberbering-type alkaloids.</title>
        <authorList>
            <person name="Wang B."/>
            <person name="Shu S."/>
            <person name="Song C."/>
            <person name="Liu Y."/>
        </authorList>
    </citation>
    <scope>NUCLEOTIDE SEQUENCE [LARGE SCALE GENOMIC DNA]</scope>
    <source>
        <strain evidence="10">HL-2020</strain>
        <tissue evidence="10">Leaf</tissue>
    </source>
</reference>
<dbReference type="EMBL" id="JADFTS010000007">
    <property type="protein sequence ID" value="KAF9596426.1"/>
    <property type="molecule type" value="Genomic_DNA"/>
</dbReference>
<sequence length="1841" mass="202916">MSDKVRELTVLGEFKPFGLIAESLDAKSDETNNNYDYFLFDPKLTRQRDDVSDCHSSVSPSVSWNGTDQELFIRGNRIIWSSGSRVLKRYTLQSSVIMACWCNLGALSEPHLCVLQVGTLTVYGVGGEVVSIPLPRTITSIWPLPCGLLLQKAADVNYPAFGPYSALSTSLNARDFPRLKRELGYSPQHNLHADHTIRGDATKLSSHLILKDPLEEPQAILVEERGQLVPMRDLDERTIWTSNSFPLMASYSRGKMQHSLWLIEIANSNFEVSNLSSTELFSPGGLPKQLSLRRIWQGKGAPSAASKVFMATDDDGVPVLCFLLQEQKGLLSVRLHTVEINNETLFDIKPDMSWCLPAIAAAPVIVTRPRVKVGLLQFTDIIVLSSENTLLLYSGKRCLCRYKLPSIESTAVGIDLKITGLADAVEGRVNVIVNNGQMFRCTLRRGPSSSLTNDCITAMAEGLHSTFYNHFLGLLWGDGDSAYLGNTDSCVSSEWEAFSSLILQMCGKLKSYPTKNSNAMSQSAWEFLMNSEFHKKYCKQTSLPGISVVPSHNLQDFDCSNSNTEGRHSSDKSYYTQLLVETLDSLHALYETLKLDNLHKRDLGLLVDLLCDIAVFLGEENYVEYYLRDFPHLPKKIVHWKTSVSMRNPPSIFRWLESCLLHGCSSINVDDLPDLIRKDGSSVVSWGRKIVSFYSLLSGAERTGRQISSGIYCDIVGGSSRTPEESTVLAMVAEGFGLKQLDLLPGAVSLALRHCSSLETMFSVLGYVCSASKYIQALDNCRESPPTDWPAAAYVLIGREDLALSCFEHARKSTDCEVQNTIDLISISAPYMLHLHPVTIPSSVSDTIGTDGVKVEDADSLDGSMIDGMEHIFNSSTQLRYGRDLRLNEKPEGYSRKLQSVYDHMKDPSCLVLTYTLDGSTMRARMVRCLLCSAKPVTIQTSGNPSASDQELQQAQLWQLAQRTTTLPLGRGAFTLATTSALLTEALIIPKLVLAGRLPAQQNATVNLDPSIRNIQELRSWPEFHNAVAAGLRLAPLQGKMSRTWITYNKPEEPNVTHAGLLLALGLHGHLRVLTVSDTYQYFSQEHESTTVALMLGLAASYRGTMDPSVSKSAALMALGVLYEGSAHPQTMQILLGEIGRRSGGDNVLEREGYAVASGFALGLVALGRGEESVGFTETLVDRLFQYVGVKEYHNERPRNAIPSIDDHNRNSGQMMDGTAVNVDVTAPGAIIALALLFLKTESEVTACRLSIPHTHFDLQYVRPDFIMLRVIARNLIMWSRIRPSRDWIQSQLPDIVKMGVANLGDETSDFHEMDAEALVQAYVNIVAGACISIGLRYAGTRDGYAQELLHNYATYLLNEIKPVSSTSSKGLPKGLSEYVDRGTLEICLHLVVLSLCVVMAGSGHLQTFRLLRYLRNRNSADVHANYGIQMAVSLGIGFLFLGGGMRTFSTGNGAIASLLITLYPRLPTGPNDNRCHLQAFRHFYVLSTEGRWVQTVDVDTGLPVYAPLEITTAETEHYAETNFCEVTPCILPERSVLKTVRVCGPRYWPQYVDLVPEDKPWWKFGEKNDPFNGGILYIKRKVGACSYVDDPVGCQSLLSRAMDKVCDLSSTRASTSSSIGNSQAGFFKVDQLVRTFSSDPSLIAFAQVCCDPCWNSRQDFCLQVLFDCVSKDRPALLQVYISLYTTITSMAEQAVGGATVFDNSIFISSLKIALAYNKAVTSGRLTSSKGGIVQSNFIASLQKRVEDILNYSGVGSDLCNYLNEGKWPNEQSHGGNKALFSWYLQWFGMPPISIISSALSMIKSKVKISSVPLLHLLLPGTHISAIVEIDKLSLSSGGCI</sequence>
<keyword evidence="2" id="KW-0132">Cell division</keyword>
<gene>
    <name evidence="10" type="ORF">IFM89_011255</name>
</gene>
<evidence type="ECO:0000256" key="5">
    <source>
        <dbReference type="ARBA" id="ARBA00023306"/>
    </source>
</evidence>
<proteinExistence type="inferred from homology"/>
<dbReference type="GO" id="GO:0005680">
    <property type="term" value="C:anaphase-promoting complex"/>
    <property type="evidence" value="ECO:0007669"/>
    <property type="project" value="InterPro"/>
</dbReference>
<dbReference type="Gene3D" id="1.25.10.10">
    <property type="entry name" value="Leucine-rich Repeat Variant"/>
    <property type="match status" value="2"/>
</dbReference>
<feature type="domain" description="Anaphase-promoting complex subunit 1 N-terminal" evidence="6">
    <location>
        <begin position="300"/>
        <end position="501"/>
    </location>
</feature>
<dbReference type="GO" id="GO:0007091">
    <property type="term" value="P:metaphase/anaphase transition of mitotic cell cycle"/>
    <property type="evidence" value="ECO:0007669"/>
    <property type="project" value="TreeGrafter"/>
</dbReference>
<dbReference type="Pfam" id="PF12859">
    <property type="entry name" value="ANAPC1"/>
    <property type="match status" value="2"/>
</dbReference>
<dbReference type="GO" id="GO:0051301">
    <property type="term" value="P:cell division"/>
    <property type="evidence" value="ECO:0007669"/>
    <property type="project" value="UniProtKB-KW"/>
</dbReference>
<dbReference type="GO" id="GO:0060090">
    <property type="term" value="F:molecular adaptor activity"/>
    <property type="evidence" value="ECO:0007669"/>
    <property type="project" value="TreeGrafter"/>
</dbReference>
<dbReference type="OrthoDB" id="26401at2759"/>
<evidence type="ECO:0000313" key="11">
    <source>
        <dbReference type="Proteomes" id="UP000631114"/>
    </source>
</evidence>
<dbReference type="PANTHER" id="PTHR12827">
    <property type="entry name" value="MEIOTIC CHECKPOINT REGULATOR TSG24 FAMILY MEMBER"/>
    <property type="match status" value="1"/>
</dbReference>
<comment type="caution">
    <text evidence="10">The sequence shown here is derived from an EMBL/GenBank/DDBJ whole genome shotgun (WGS) entry which is preliminary data.</text>
</comment>
<dbReference type="Pfam" id="PF20518">
    <property type="entry name" value="Apc1_MidN"/>
    <property type="match status" value="1"/>
</dbReference>
<dbReference type="InterPro" id="IPR041221">
    <property type="entry name" value="APC1_C"/>
</dbReference>
<accession>A0A835LR24</accession>
<keyword evidence="3" id="KW-0677">Repeat</keyword>
<dbReference type="InterPro" id="IPR046794">
    <property type="entry name" value="Apc1_MidN"/>
</dbReference>
<dbReference type="GO" id="GO:0070979">
    <property type="term" value="P:protein K11-linked ubiquitination"/>
    <property type="evidence" value="ECO:0007669"/>
    <property type="project" value="TreeGrafter"/>
</dbReference>
<name>A0A835LR24_9MAGN</name>